<proteinExistence type="predicted"/>
<comment type="caution">
    <text evidence="2">The sequence shown here is derived from an EMBL/GenBank/DDBJ whole genome shotgun (WGS) entry which is preliminary data.</text>
</comment>
<evidence type="ECO:0000256" key="1">
    <source>
        <dbReference type="SAM" id="MobiDB-lite"/>
    </source>
</evidence>
<dbReference type="AlphaFoldDB" id="A0A1E3W1H2"/>
<reference evidence="2 3" key="1">
    <citation type="journal article" date="2016" name="Environ. Microbiol.">
        <title>New Methyloceanibacter diversity from North Sea sediments includes methanotroph containing solely the soluble methane monooxygenase.</title>
        <authorList>
            <person name="Vekeman B."/>
            <person name="Kerckhof F.M."/>
            <person name="Cremers G."/>
            <person name="de Vos P."/>
            <person name="Vandamme P."/>
            <person name="Boon N."/>
            <person name="Op den Camp H.J."/>
            <person name="Heylen K."/>
        </authorList>
    </citation>
    <scope>NUCLEOTIDE SEQUENCE [LARGE SCALE GENOMIC DNA]</scope>
    <source>
        <strain evidence="2 3">R-67175</strain>
    </source>
</reference>
<dbReference type="Proteomes" id="UP000094472">
    <property type="component" value="Unassembled WGS sequence"/>
</dbReference>
<evidence type="ECO:0000313" key="3">
    <source>
        <dbReference type="Proteomes" id="UP000094472"/>
    </source>
</evidence>
<evidence type="ECO:0000313" key="2">
    <source>
        <dbReference type="EMBL" id="ODR99654.1"/>
    </source>
</evidence>
<accession>A0A1E3W1H2</accession>
<sequence>MAKVSLPLKPILCQTGFNHAARHGDRCAATRAVVHKPKAAFAVAADETAGREPHEHSADLGSPS</sequence>
<feature type="compositionally biased region" description="Basic and acidic residues" evidence="1">
    <location>
        <begin position="48"/>
        <end position="58"/>
    </location>
</feature>
<name>A0A1E3W1H2_9HYPH</name>
<dbReference type="RefSeq" id="WP_069441199.1">
    <property type="nucleotide sequence ID" value="NZ_LPWF01000016.1"/>
</dbReference>
<dbReference type="EMBL" id="LPWF01000016">
    <property type="protein sequence ID" value="ODR99654.1"/>
    <property type="molecule type" value="Genomic_DNA"/>
</dbReference>
<organism evidence="2 3">
    <name type="scientific">Methyloceanibacter superfactus</name>
    <dbReference type="NCBI Taxonomy" id="1774969"/>
    <lineage>
        <taxon>Bacteria</taxon>
        <taxon>Pseudomonadati</taxon>
        <taxon>Pseudomonadota</taxon>
        <taxon>Alphaproteobacteria</taxon>
        <taxon>Hyphomicrobiales</taxon>
        <taxon>Hyphomicrobiaceae</taxon>
        <taxon>Methyloceanibacter</taxon>
    </lineage>
</organism>
<gene>
    <name evidence="2" type="ORF">AUC69_08520</name>
</gene>
<keyword evidence="3" id="KW-1185">Reference proteome</keyword>
<feature type="region of interest" description="Disordered" evidence="1">
    <location>
        <begin position="45"/>
        <end position="64"/>
    </location>
</feature>
<protein>
    <submittedName>
        <fullName evidence="2">Uncharacterized protein</fullName>
    </submittedName>
</protein>